<dbReference type="RefSeq" id="WP_377823744.1">
    <property type="nucleotide sequence ID" value="NZ_JBHSWJ010000002.1"/>
</dbReference>
<dbReference type="GO" id="GO:0016787">
    <property type="term" value="F:hydrolase activity"/>
    <property type="evidence" value="ECO:0007669"/>
    <property type="project" value="UniProtKB-KW"/>
</dbReference>
<accession>A0ABW2AV29</accession>
<sequence>MTRPLIGLTSYHDTVSRGTWVDQDSAYLTYSYVAKVAAAGGIPLLIPPVHGADETWARDVLEGLDGLLLSGGDDVSAARYGQSPHPSAQEPNPQRDECELLLARVSRSLDLPMLGICRGIQVMAVEAGGELIQHLPDEYDVVDHPSGGGVFGSHPVQIEPGSVLHELLGPRVDVPTYHHQAVHRAPGYEIVARADDGVVEAMVDPVARWRVGVQWHPEEAADLRLFEAFVTAATGSRATG</sequence>
<dbReference type="SUPFAM" id="SSF52317">
    <property type="entry name" value="Class I glutamine amidotransferase-like"/>
    <property type="match status" value="1"/>
</dbReference>
<dbReference type="EMBL" id="JBHSWJ010000002">
    <property type="protein sequence ID" value="MFC6714977.1"/>
    <property type="molecule type" value="Genomic_DNA"/>
</dbReference>
<dbReference type="Gene3D" id="3.40.50.880">
    <property type="match status" value="1"/>
</dbReference>
<proteinExistence type="predicted"/>
<dbReference type="InterPro" id="IPR011697">
    <property type="entry name" value="Peptidase_C26"/>
</dbReference>
<dbReference type="InterPro" id="IPR029062">
    <property type="entry name" value="Class_I_gatase-like"/>
</dbReference>
<dbReference type="PANTHER" id="PTHR43235">
    <property type="entry name" value="GLUTAMINE AMIDOTRANSFERASE PB2B2.05-RELATED"/>
    <property type="match status" value="1"/>
</dbReference>
<dbReference type="PROSITE" id="PS51273">
    <property type="entry name" value="GATASE_TYPE_1"/>
    <property type="match status" value="1"/>
</dbReference>
<comment type="caution">
    <text evidence="1">The sequence shown here is derived from an EMBL/GenBank/DDBJ whole genome shotgun (WGS) entry which is preliminary data.</text>
</comment>
<dbReference type="Pfam" id="PF07722">
    <property type="entry name" value="Peptidase_C26"/>
    <property type="match status" value="1"/>
</dbReference>
<gene>
    <name evidence="1" type="ORF">ACFQBT_14645</name>
</gene>
<reference evidence="2" key="1">
    <citation type="journal article" date="2019" name="Int. J. Syst. Evol. Microbiol.">
        <title>The Global Catalogue of Microorganisms (GCM) 10K type strain sequencing project: providing services to taxonomists for standard genome sequencing and annotation.</title>
        <authorList>
            <consortium name="The Broad Institute Genomics Platform"/>
            <consortium name="The Broad Institute Genome Sequencing Center for Infectious Disease"/>
            <person name="Wu L."/>
            <person name="Ma J."/>
        </authorList>
    </citation>
    <scope>NUCLEOTIDE SEQUENCE [LARGE SCALE GENOMIC DNA]</scope>
    <source>
        <strain evidence="2">NBRC 106593</strain>
    </source>
</reference>
<dbReference type="InterPro" id="IPR044668">
    <property type="entry name" value="PuuD-like"/>
</dbReference>
<keyword evidence="2" id="KW-1185">Reference proteome</keyword>
<dbReference type="PANTHER" id="PTHR43235:SF1">
    <property type="entry name" value="GLUTAMINE AMIDOTRANSFERASE PB2B2.05-RELATED"/>
    <property type="match status" value="1"/>
</dbReference>
<dbReference type="Proteomes" id="UP001596356">
    <property type="component" value="Unassembled WGS sequence"/>
</dbReference>
<organism evidence="1 2">
    <name type="scientific">Branchiibius cervicis</name>
    <dbReference type="NCBI Taxonomy" id="908252"/>
    <lineage>
        <taxon>Bacteria</taxon>
        <taxon>Bacillati</taxon>
        <taxon>Actinomycetota</taxon>
        <taxon>Actinomycetes</taxon>
        <taxon>Micrococcales</taxon>
        <taxon>Dermacoccaceae</taxon>
        <taxon>Branchiibius</taxon>
    </lineage>
</organism>
<name>A0ABW2AV29_9MICO</name>
<evidence type="ECO:0000313" key="2">
    <source>
        <dbReference type="Proteomes" id="UP001596356"/>
    </source>
</evidence>
<protein>
    <submittedName>
        <fullName evidence="1">Gamma-glutamyl-gamma-aminobutyrate hydrolase family protein</fullName>
    </submittedName>
</protein>
<evidence type="ECO:0000313" key="1">
    <source>
        <dbReference type="EMBL" id="MFC6714977.1"/>
    </source>
</evidence>
<keyword evidence="1" id="KW-0378">Hydrolase</keyword>